<evidence type="ECO:0000256" key="5">
    <source>
        <dbReference type="ARBA" id="ARBA00023242"/>
    </source>
</evidence>
<dbReference type="KEGG" id="vnx:VNE69_03044"/>
<keyword evidence="3 6" id="KW-0863">Zinc-finger</keyword>
<dbReference type="PROSITE" id="PS50089">
    <property type="entry name" value="ZF_RING_2"/>
    <property type="match status" value="1"/>
</dbReference>
<dbReference type="GO" id="GO:0005634">
    <property type="term" value="C:nucleus"/>
    <property type="evidence" value="ECO:0007669"/>
    <property type="project" value="UniProtKB-SubCell"/>
</dbReference>
<dbReference type="GO" id="GO:0006397">
    <property type="term" value="P:mRNA processing"/>
    <property type="evidence" value="ECO:0007669"/>
    <property type="project" value="InterPro"/>
</dbReference>
<proteinExistence type="predicted"/>
<comment type="subcellular location">
    <subcellularLocation>
        <location evidence="1">Nucleus</location>
    </subcellularLocation>
</comment>
<dbReference type="GO" id="GO:0003676">
    <property type="term" value="F:nucleic acid binding"/>
    <property type="evidence" value="ECO:0007669"/>
    <property type="project" value="InterPro"/>
</dbReference>
<dbReference type="Pfam" id="PF13696">
    <property type="entry name" value="zf-CCHC_2"/>
    <property type="match status" value="1"/>
</dbReference>
<dbReference type="Pfam" id="PF08783">
    <property type="entry name" value="DWNN"/>
    <property type="match status" value="1"/>
</dbReference>
<evidence type="ECO:0000256" key="6">
    <source>
        <dbReference type="PROSITE-ProRule" id="PRU00047"/>
    </source>
</evidence>
<dbReference type="InterPro" id="IPR036875">
    <property type="entry name" value="Znf_CCHC_sf"/>
</dbReference>
<keyword evidence="11" id="KW-1185">Reference proteome</keyword>
<dbReference type="EMBL" id="CP142728">
    <property type="protein sequence ID" value="WUR02823.1"/>
    <property type="molecule type" value="Genomic_DNA"/>
</dbReference>
<dbReference type="PANTHER" id="PTHR15439:SF0">
    <property type="entry name" value="CELL DIVISION CYCLE AND APOPTOSIS REGULATOR PROTEIN 1-RELATED"/>
    <property type="match status" value="1"/>
</dbReference>
<dbReference type="Gene3D" id="4.10.60.10">
    <property type="entry name" value="Zinc finger, CCHC-type"/>
    <property type="match status" value="1"/>
</dbReference>
<evidence type="ECO:0000256" key="1">
    <source>
        <dbReference type="ARBA" id="ARBA00004123"/>
    </source>
</evidence>
<dbReference type="GO" id="GO:0008270">
    <property type="term" value="F:zinc ion binding"/>
    <property type="evidence" value="ECO:0007669"/>
    <property type="project" value="UniProtKB-KW"/>
</dbReference>
<evidence type="ECO:0000259" key="8">
    <source>
        <dbReference type="PROSITE" id="PS50158"/>
    </source>
</evidence>
<dbReference type="Proteomes" id="UP001334084">
    <property type="component" value="Chromosome 3"/>
</dbReference>
<dbReference type="SUPFAM" id="SSF57756">
    <property type="entry name" value="Retrovirus zinc finger-like domains"/>
    <property type="match status" value="1"/>
</dbReference>
<feature type="domain" description="CCHC-type" evidence="8">
    <location>
        <begin position="110"/>
        <end position="124"/>
    </location>
</feature>
<dbReference type="PROSITE" id="PS51282">
    <property type="entry name" value="DWNN"/>
    <property type="match status" value="1"/>
</dbReference>
<evidence type="ECO:0000259" key="7">
    <source>
        <dbReference type="PROSITE" id="PS50089"/>
    </source>
</evidence>
<dbReference type="PANTHER" id="PTHR15439">
    <property type="entry name" value="RETINOBLASTOMA-BINDING PROTEIN 6"/>
    <property type="match status" value="1"/>
</dbReference>
<organism evidence="10 11">
    <name type="scientific">Vairimorpha necatrix</name>
    <dbReference type="NCBI Taxonomy" id="6039"/>
    <lineage>
        <taxon>Eukaryota</taxon>
        <taxon>Fungi</taxon>
        <taxon>Fungi incertae sedis</taxon>
        <taxon>Microsporidia</taxon>
        <taxon>Nosematidae</taxon>
        <taxon>Vairimorpha</taxon>
    </lineage>
</organism>
<dbReference type="Gene3D" id="3.10.20.90">
    <property type="entry name" value="Phosphatidylinositol 3-kinase Catalytic Subunit, Chain A, domain 1"/>
    <property type="match status" value="1"/>
</dbReference>
<sequence length="254" mass="29303">MVSIINYKFRSMKNFSTITIEGNGLPLWELKYEIITQKKMQSKDFDLLFYESATNEKITDEYYQIERNSHIIVERIPLWMSSTGYNVRDKKKETVKMPKYKAAPPETYVCFRCGNKGHFIQHCPTNEDKAFDIARIRKPSGIPKDFLIPVKEPDANVNTGMLVTPEGYYVKAQPQIQEWKRNKLGTSNISEIPEELKCPVCNNLFSNPILTNCGHTFCEGCFGINSKCQVCKATIKTTKENTEKRKKVDSFLNK</sequence>
<dbReference type="Gene3D" id="3.30.40.10">
    <property type="entry name" value="Zinc/RING finger domain, C3HC4 (zinc finger)"/>
    <property type="match status" value="1"/>
</dbReference>
<feature type="domain" description="DWNN" evidence="9">
    <location>
        <begin position="5"/>
        <end position="77"/>
    </location>
</feature>
<dbReference type="InterPro" id="IPR033489">
    <property type="entry name" value="RBBP6"/>
</dbReference>
<keyword evidence="5" id="KW-0539">Nucleus</keyword>
<dbReference type="GeneID" id="90540640"/>
<name>A0AAX4JA35_9MICR</name>
<evidence type="ECO:0000256" key="3">
    <source>
        <dbReference type="ARBA" id="ARBA00022771"/>
    </source>
</evidence>
<dbReference type="SUPFAM" id="SSF57850">
    <property type="entry name" value="RING/U-box"/>
    <property type="match status" value="1"/>
</dbReference>
<dbReference type="SMART" id="SM01180">
    <property type="entry name" value="DWNN"/>
    <property type="match status" value="1"/>
</dbReference>
<evidence type="ECO:0000313" key="10">
    <source>
        <dbReference type="EMBL" id="WUR02823.1"/>
    </source>
</evidence>
<dbReference type="InterPro" id="IPR013083">
    <property type="entry name" value="Znf_RING/FYVE/PHD"/>
</dbReference>
<dbReference type="PROSITE" id="PS50158">
    <property type="entry name" value="ZF_CCHC"/>
    <property type="match status" value="1"/>
</dbReference>
<protein>
    <submittedName>
        <fullName evidence="10">E3 ubiquitin-protein ligase RBBP6</fullName>
    </submittedName>
</protein>
<evidence type="ECO:0000259" key="9">
    <source>
        <dbReference type="PROSITE" id="PS51282"/>
    </source>
</evidence>
<evidence type="ECO:0000313" key="11">
    <source>
        <dbReference type="Proteomes" id="UP001334084"/>
    </source>
</evidence>
<keyword evidence="4" id="KW-0862">Zinc</keyword>
<dbReference type="InterPro" id="IPR025829">
    <property type="entry name" value="Zn_knuckle_CX2CX3GHX4C"/>
</dbReference>
<dbReference type="SMART" id="SM00184">
    <property type="entry name" value="RING"/>
    <property type="match status" value="1"/>
</dbReference>
<dbReference type="GO" id="GO:0016567">
    <property type="term" value="P:protein ubiquitination"/>
    <property type="evidence" value="ECO:0007669"/>
    <property type="project" value="InterPro"/>
</dbReference>
<dbReference type="InterPro" id="IPR027370">
    <property type="entry name" value="Znf-RING_euk"/>
</dbReference>
<dbReference type="InterPro" id="IPR001878">
    <property type="entry name" value="Znf_CCHC"/>
</dbReference>
<dbReference type="InterPro" id="IPR014891">
    <property type="entry name" value="DWNN_domain"/>
</dbReference>
<dbReference type="AlphaFoldDB" id="A0AAX4JA35"/>
<dbReference type="GO" id="GO:0006511">
    <property type="term" value="P:ubiquitin-dependent protein catabolic process"/>
    <property type="evidence" value="ECO:0007669"/>
    <property type="project" value="TreeGrafter"/>
</dbReference>
<feature type="domain" description="RING-type" evidence="7">
    <location>
        <begin position="198"/>
        <end position="232"/>
    </location>
</feature>
<dbReference type="Pfam" id="PF13445">
    <property type="entry name" value="zf-RING_UBOX"/>
    <property type="match status" value="1"/>
</dbReference>
<keyword evidence="2" id="KW-0479">Metal-binding</keyword>
<reference evidence="10" key="1">
    <citation type="journal article" date="2024" name="BMC Genomics">
        <title>Functional annotation of a divergent genome using sequence and structure-based similarity.</title>
        <authorList>
            <person name="Svedberg D."/>
            <person name="Winiger R.R."/>
            <person name="Berg A."/>
            <person name="Sharma H."/>
            <person name="Tellgren-Roth C."/>
            <person name="Debrunner-Vossbrinck B.A."/>
            <person name="Vossbrinck C.R."/>
            <person name="Barandun J."/>
        </authorList>
    </citation>
    <scope>NUCLEOTIDE SEQUENCE</scope>
    <source>
        <strain evidence="10">Illinois isolate</strain>
    </source>
</reference>
<accession>A0AAX4JA35</accession>
<dbReference type="GO" id="GO:0061630">
    <property type="term" value="F:ubiquitin protein ligase activity"/>
    <property type="evidence" value="ECO:0007669"/>
    <property type="project" value="InterPro"/>
</dbReference>
<dbReference type="RefSeq" id="XP_065328968.1">
    <property type="nucleotide sequence ID" value="XM_065472896.1"/>
</dbReference>
<dbReference type="InterPro" id="IPR001841">
    <property type="entry name" value="Znf_RING"/>
</dbReference>
<gene>
    <name evidence="10" type="ORF">VNE69_03044</name>
</gene>
<evidence type="ECO:0000256" key="4">
    <source>
        <dbReference type="ARBA" id="ARBA00022833"/>
    </source>
</evidence>
<evidence type="ECO:0000256" key="2">
    <source>
        <dbReference type="ARBA" id="ARBA00022723"/>
    </source>
</evidence>